<dbReference type="AlphaFoldDB" id="A0A9P0EYU1"/>
<keyword evidence="6 9" id="KW-0472">Membrane</keyword>
<keyword evidence="4 9" id="KW-0812">Transmembrane</keyword>
<dbReference type="PANTHER" id="PTHR42643:SF30">
    <property type="entry name" value="IONOTROPIC RECEPTOR 40A-RELATED"/>
    <property type="match status" value="1"/>
</dbReference>
<accession>A0A9P0EYU1</accession>
<comment type="similarity">
    <text evidence="2">Belongs to the glutamate-gated ion channel (TC 1.A.10.1) family.</text>
</comment>
<dbReference type="Proteomes" id="UP001152759">
    <property type="component" value="Chromosome 1"/>
</dbReference>
<feature type="transmembrane region" description="Helical" evidence="9">
    <location>
        <begin position="415"/>
        <end position="432"/>
    </location>
</feature>
<dbReference type="PANTHER" id="PTHR42643">
    <property type="entry name" value="IONOTROPIC RECEPTOR 20A-RELATED"/>
    <property type="match status" value="1"/>
</dbReference>
<evidence type="ECO:0000256" key="8">
    <source>
        <dbReference type="ARBA" id="ARBA00023180"/>
    </source>
</evidence>
<keyword evidence="12" id="KW-1185">Reference proteome</keyword>
<keyword evidence="7" id="KW-0675">Receptor</keyword>
<keyword evidence="5 9" id="KW-1133">Transmembrane helix</keyword>
<dbReference type="GO" id="GO:0005886">
    <property type="term" value="C:plasma membrane"/>
    <property type="evidence" value="ECO:0007669"/>
    <property type="project" value="UniProtKB-SubCell"/>
</dbReference>
<dbReference type="InterPro" id="IPR052192">
    <property type="entry name" value="Insect_Ionotropic_Sensory_Rcpt"/>
</dbReference>
<evidence type="ECO:0000256" key="3">
    <source>
        <dbReference type="ARBA" id="ARBA00022475"/>
    </source>
</evidence>
<evidence type="ECO:0000256" key="4">
    <source>
        <dbReference type="ARBA" id="ARBA00022692"/>
    </source>
</evidence>
<protein>
    <recommendedName>
        <fullName evidence="10">Ionotropic glutamate receptor C-terminal domain-containing protein</fullName>
    </recommendedName>
</protein>
<feature type="domain" description="Ionotropic glutamate receptor C-terminal" evidence="10">
    <location>
        <begin position="372"/>
        <end position="661"/>
    </location>
</feature>
<evidence type="ECO:0000256" key="2">
    <source>
        <dbReference type="ARBA" id="ARBA00008685"/>
    </source>
</evidence>
<dbReference type="Gene3D" id="1.10.287.70">
    <property type="match status" value="1"/>
</dbReference>
<dbReference type="Pfam" id="PF00060">
    <property type="entry name" value="Lig_chan"/>
    <property type="match status" value="1"/>
</dbReference>
<name>A0A9P0EYU1_BEMTA</name>
<dbReference type="Gene3D" id="3.40.190.10">
    <property type="entry name" value="Periplasmic binding protein-like II"/>
    <property type="match status" value="1"/>
</dbReference>
<comment type="subcellular location">
    <subcellularLocation>
        <location evidence="1">Cell membrane</location>
        <topology evidence="1">Multi-pass membrane protein</topology>
    </subcellularLocation>
</comment>
<dbReference type="GO" id="GO:0015276">
    <property type="term" value="F:ligand-gated monoatomic ion channel activity"/>
    <property type="evidence" value="ECO:0007669"/>
    <property type="project" value="InterPro"/>
</dbReference>
<keyword evidence="8" id="KW-0325">Glycoprotein</keyword>
<dbReference type="SUPFAM" id="SSF53850">
    <property type="entry name" value="Periplasmic binding protein-like II"/>
    <property type="match status" value="1"/>
</dbReference>
<proteinExistence type="inferred from homology"/>
<evidence type="ECO:0000256" key="5">
    <source>
        <dbReference type="ARBA" id="ARBA00022989"/>
    </source>
</evidence>
<evidence type="ECO:0000256" key="1">
    <source>
        <dbReference type="ARBA" id="ARBA00004651"/>
    </source>
</evidence>
<dbReference type="EMBL" id="OU963862">
    <property type="protein sequence ID" value="CAH0381550.1"/>
    <property type="molecule type" value="Genomic_DNA"/>
</dbReference>
<evidence type="ECO:0000313" key="12">
    <source>
        <dbReference type="Proteomes" id="UP001152759"/>
    </source>
</evidence>
<dbReference type="GO" id="GO:0050906">
    <property type="term" value="P:detection of stimulus involved in sensory perception"/>
    <property type="evidence" value="ECO:0007669"/>
    <property type="project" value="UniProtKB-ARBA"/>
</dbReference>
<gene>
    <name evidence="11" type="ORF">BEMITA_LOCUS1188</name>
</gene>
<sequence>MKCDRNRGSPPLIYTESSKIKQLMRLKFVKCLHCVLLLFFTCMVSESDGAVGRKQFKTWQELDYRQIAYAIKDFALALPTQHFTLILDVNVDDEFYEIITELFREQGFLHSLYVIKSVKSLKMIEKDIKSYIAVYHPSVYFILTRQHIMEEILGLINKEDLIRRNLIYFFLWVKKPMTTFFLREQIIEAARVCVITNSKPDLYKVFYNQASSDGLSNLKLVNWWSLEKGLFRQPLLPDPRQIYKNFHRREFEVPVLHKPPWNFVSYTNDSIRVIGGRDDKLIFLLASKFKFRYTYIDPPERIQGAGVNGTMTGVLGMISRREVQLFAGDLGLTYERNQAVEFTFPTLADSEVFLTHSPGRLNEALALVRPFQWQVWLLVVLTVVASGPLLFIIIETPTCWQKKSRSMKPRNHWKVFLNCVWVSFTILLQQSIRLPSSSCRYRLVMSIFILSVVYVIGDMYSANLTSILAHPSKEQPISTLDQLADAMLFKDYQLLVEKQSSSHALLENGTGVYSWMWKKMKKQPLNLIDNIEEGMKYVKERRNYALLGGRETFTFDTRRFGTQHFHISEKLNTKYSAIAVQLGCPFLELFNEQLMFLYEAGILNKITEEEYQKLGESKVDEIEVSEGGSANTGTAKQKEDEESTAMTMTSLQGSFYVLIVGHLISIVVLLIEKLYHRYNSILIGYSRKIAALIRKKQPINKAEMLERHYRYLN</sequence>
<evidence type="ECO:0000256" key="9">
    <source>
        <dbReference type="SAM" id="Phobius"/>
    </source>
</evidence>
<organism evidence="11 12">
    <name type="scientific">Bemisia tabaci</name>
    <name type="common">Sweetpotato whitefly</name>
    <name type="synonym">Aleurodes tabaci</name>
    <dbReference type="NCBI Taxonomy" id="7038"/>
    <lineage>
        <taxon>Eukaryota</taxon>
        <taxon>Metazoa</taxon>
        <taxon>Ecdysozoa</taxon>
        <taxon>Arthropoda</taxon>
        <taxon>Hexapoda</taxon>
        <taxon>Insecta</taxon>
        <taxon>Pterygota</taxon>
        <taxon>Neoptera</taxon>
        <taxon>Paraneoptera</taxon>
        <taxon>Hemiptera</taxon>
        <taxon>Sternorrhyncha</taxon>
        <taxon>Aleyrodoidea</taxon>
        <taxon>Aleyrodidae</taxon>
        <taxon>Aleyrodinae</taxon>
        <taxon>Bemisia</taxon>
    </lineage>
</organism>
<evidence type="ECO:0000256" key="6">
    <source>
        <dbReference type="ARBA" id="ARBA00023136"/>
    </source>
</evidence>
<reference evidence="11" key="1">
    <citation type="submission" date="2021-12" db="EMBL/GenBank/DDBJ databases">
        <authorList>
            <person name="King R."/>
        </authorList>
    </citation>
    <scope>NUCLEOTIDE SEQUENCE</scope>
</reference>
<feature type="transmembrane region" description="Helical" evidence="9">
    <location>
        <begin position="373"/>
        <end position="394"/>
    </location>
</feature>
<feature type="transmembrane region" description="Helical" evidence="9">
    <location>
        <begin position="444"/>
        <end position="463"/>
    </location>
</feature>
<evidence type="ECO:0000259" key="10">
    <source>
        <dbReference type="Pfam" id="PF00060"/>
    </source>
</evidence>
<evidence type="ECO:0000313" key="11">
    <source>
        <dbReference type="EMBL" id="CAH0381550.1"/>
    </source>
</evidence>
<feature type="transmembrane region" description="Helical" evidence="9">
    <location>
        <begin position="653"/>
        <end position="671"/>
    </location>
</feature>
<evidence type="ECO:0000256" key="7">
    <source>
        <dbReference type="ARBA" id="ARBA00023170"/>
    </source>
</evidence>
<keyword evidence="3" id="KW-1003">Cell membrane</keyword>
<dbReference type="InterPro" id="IPR001320">
    <property type="entry name" value="Iontro_rcpt_C"/>
</dbReference>